<name>A0A1B9DED0_MYCMA</name>
<organism evidence="2 3">
    <name type="scientific">Mycobacterium malmoense</name>
    <dbReference type="NCBI Taxonomy" id="1780"/>
    <lineage>
        <taxon>Bacteria</taxon>
        <taxon>Bacillati</taxon>
        <taxon>Actinomycetota</taxon>
        <taxon>Actinomycetes</taxon>
        <taxon>Mycobacteriales</taxon>
        <taxon>Mycobacteriaceae</taxon>
        <taxon>Mycobacterium</taxon>
    </lineage>
</organism>
<dbReference type="OrthoDB" id="3787781at2"/>
<dbReference type="EMBL" id="MBEE01000014">
    <property type="protein sequence ID" value="OCB63014.1"/>
    <property type="molecule type" value="Genomic_DNA"/>
</dbReference>
<dbReference type="InterPro" id="IPR010310">
    <property type="entry name" value="T7SS_ESAT-6-like"/>
</dbReference>
<gene>
    <name evidence="2" type="ORF">A5677_10950</name>
</gene>
<proteinExistence type="inferred from homology"/>
<dbReference type="InterPro" id="IPR036689">
    <property type="entry name" value="ESAT-6-like_sf"/>
</dbReference>
<dbReference type="AlphaFoldDB" id="A0A1B9DED0"/>
<accession>A0A1B9DED0</accession>
<evidence type="ECO:0000313" key="3">
    <source>
        <dbReference type="Proteomes" id="UP000092683"/>
    </source>
</evidence>
<evidence type="ECO:0000256" key="1">
    <source>
        <dbReference type="RuleBase" id="RU362001"/>
    </source>
</evidence>
<dbReference type="Proteomes" id="UP000092683">
    <property type="component" value="Unassembled WGS sequence"/>
</dbReference>
<evidence type="ECO:0000313" key="2">
    <source>
        <dbReference type="EMBL" id="OCB63014.1"/>
    </source>
</evidence>
<comment type="similarity">
    <text evidence="1">Belongs to the WXG100 family.</text>
</comment>
<dbReference type="Gene3D" id="1.10.287.1060">
    <property type="entry name" value="ESAT-6-like"/>
    <property type="match status" value="1"/>
</dbReference>
<comment type="caution">
    <text evidence="2">The sequence shown here is derived from an EMBL/GenBank/DDBJ whole genome shotgun (WGS) entry which is preliminary data.</text>
</comment>
<dbReference type="NCBIfam" id="TIGR03930">
    <property type="entry name" value="WXG100_ESAT6"/>
    <property type="match status" value="1"/>
</dbReference>
<sequence length="102" mass="10666">MADETVRVDPVVMHSHAVSIGGAAEHLSAELTQLDDQLGQLLGGWKGASGSAYAAAWELWHRGAREVQVGLSMLARLVDQAGEGFQANEAGSARAERAVRGG</sequence>
<dbReference type="Pfam" id="PF06013">
    <property type="entry name" value="WXG100"/>
    <property type="match status" value="1"/>
</dbReference>
<reference evidence="2 3" key="1">
    <citation type="submission" date="2016-06" db="EMBL/GenBank/DDBJ databases">
        <authorList>
            <person name="Kjaerup R.B."/>
            <person name="Dalgaard T.S."/>
            <person name="Juul-Madsen H.R."/>
        </authorList>
    </citation>
    <scope>NUCLEOTIDE SEQUENCE [LARGE SCALE GENOMIC DNA]</scope>
    <source>
        <strain evidence="2 3">E3012</strain>
    </source>
</reference>
<dbReference type="RefSeq" id="WP_065472408.1">
    <property type="nucleotide sequence ID" value="NZ_MBEA01000123.1"/>
</dbReference>
<protein>
    <recommendedName>
        <fullName evidence="1">ESAT-6-like protein</fullName>
    </recommendedName>
</protein>
<dbReference type="SUPFAM" id="SSF140453">
    <property type="entry name" value="EsxAB dimer-like"/>
    <property type="match status" value="1"/>
</dbReference>